<evidence type="ECO:0000313" key="2">
    <source>
        <dbReference type="Proteomes" id="UP000004995"/>
    </source>
</evidence>
<dbReference type="EnsemblPlants" id="KQL00758">
    <property type="protein sequence ID" value="KQL00758"/>
    <property type="gene ID" value="SETIT_014824mg"/>
</dbReference>
<evidence type="ECO:0000313" key="1">
    <source>
        <dbReference type="EnsemblPlants" id="KQL00758"/>
    </source>
</evidence>
<dbReference type="Gramene" id="KQL00758">
    <property type="protein sequence ID" value="KQL00758"/>
    <property type="gene ID" value="SETIT_014824mg"/>
</dbReference>
<reference evidence="1" key="2">
    <citation type="submission" date="2018-08" db="UniProtKB">
        <authorList>
            <consortium name="EnsemblPlants"/>
        </authorList>
    </citation>
    <scope>IDENTIFICATION</scope>
    <source>
        <strain evidence="1">Yugu1</strain>
    </source>
</reference>
<dbReference type="InParanoid" id="K3YKQ5"/>
<dbReference type="Proteomes" id="UP000004995">
    <property type="component" value="Unassembled WGS sequence"/>
</dbReference>
<accession>K3YKQ5</accession>
<sequence>MATKRPRMGWRPHGKITCLQAALSLRLVHEIDDPSSDLHSFSSSKDRTTIMQELPYGF</sequence>
<organism evidence="1 2">
    <name type="scientific">Setaria italica</name>
    <name type="common">Foxtail millet</name>
    <name type="synonym">Panicum italicum</name>
    <dbReference type="NCBI Taxonomy" id="4555"/>
    <lineage>
        <taxon>Eukaryota</taxon>
        <taxon>Viridiplantae</taxon>
        <taxon>Streptophyta</taxon>
        <taxon>Embryophyta</taxon>
        <taxon>Tracheophyta</taxon>
        <taxon>Spermatophyta</taxon>
        <taxon>Magnoliopsida</taxon>
        <taxon>Liliopsida</taxon>
        <taxon>Poales</taxon>
        <taxon>Poaceae</taxon>
        <taxon>PACMAD clade</taxon>
        <taxon>Panicoideae</taxon>
        <taxon>Panicodae</taxon>
        <taxon>Paniceae</taxon>
        <taxon>Cenchrinae</taxon>
        <taxon>Setaria</taxon>
    </lineage>
</organism>
<reference evidence="2" key="1">
    <citation type="journal article" date="2012" name="Nat. Biotechnol.">
        <title>Reference genome sequence of the model plant Setaria.</title>
        <authorList>
            <person name="Bennetzen J.L."/>
            <person name="Schmutz J."/>
            <person name="Wang H."/>
            <person name="Percifield R."/>
            <person name="Hawkins J."/>
            <person name="Pontaroli A.C."/>
            <person name="Estep M."/>
            <person name="Feng L."/>
            <person name="Vaughn J.N."/>
            <person name="Grimwood J."/>
            <person name="Jenkins J."/>
            <person name="Barry K."/>
            <person name="Lindquist E."/>
            <person name="Hellsten U."/>
            <person name="Deshpande S."/>
            <person name="Wang X."/>
            <person name="Wu X."/>
            <person name="Mitros T."/>
            <person name="Triplett J."/>
            <person name="Yang X."/>
            <person name="Ye C.Y."/>
            <person name="Mauro-Herrera M."/>
            <person name="Wang L."/>
            <person name="Li P."/>
            <person name="Sharma M."/>
            <person name="Sharma R."/>
            <person name="Ronald P.C."/>
            <person name="Panaud O."/>
            <person name="Kellogg E.A."/>
            <person name="Brutnell T.P."/>
            <person name="Doust A.N."/>
            <person name="Tuskan G.A."/>
            <person name="Rokhsar D."/>
            <person name="Devos K.M."/>
        </authorList>
    </citation>
    <scope>NUCLEOTIDE SEQUENCE [LARGE SCALE GENOMIC DNA]</scope>
    <source>
        <strain evidence="2">cv. Yugu1</strain>
    </source>
</reference>
<proteinExistence type="predicted"/>
<protein>
    <submittedName>
        <fullName evidence="1">Uncharacterized protein</fullName>
    </submittedName>
</protein>
<name>K3YKQ5_SETIT</name>
<dbReference type="EMBL" id="AGNK02003557">
    <property type="status" value="NOT_ANNOTATED_CDS"/>
    <property type="molecule type" value="Genomic_DNA"/>
</dbReference>
<dbReference type="HOGENOM" id="CLU_2982700_0_0_1"/>
<keyword evidence="2" id="KW-1185">Reference proteome</keyword>
<dbReference type="AlphaFoldDB" id="K3YKQ5"/>